<evidence type="ECO:0000313" key="3">
    <source>
        <dbReference type="Proteomes" id="UP000298596"/>
    </source>
</evidence>
<feature type="compositionally biased region" description="Basic and acidic residues" evidence="1">
    <location>
        <begin position="34"/>
        <end position="43"/>
    </location>
</feature>
<organism evidence="2 3">
    <name type="scientific">Azospirillum brasilense</name>
    <dbReference type="NCBI Taxonomy" id="192"/>
    <lineage>
        <taxon>Bacteria</taxon>
        <taxon>Pseudomonadati</taxon>
        <taxon>Pseudomonadota</taxon>
        <taxon>Alphaproteobacteria</taxon>
        <taxon>Rhodospirillales</taxon>
        <taxon>Azospirillaceae</taxon>
        <taxon>Azospirillum</taxon>
    </lineage>
</organism>
<gene>
    <name evidence="2" type="ORF">D3867_37020</name>
</gene>
<sequence>MTPCLRQPTIILAILEKQMRAYRGLSDVEIRRVDERKQRGREEDDHDMADGRVTPADLQRANSMFTGFDMSRARLRIVPPRKPR</sequence>
<protein>
    <submittedName>
        <fullName evidence="2">Uncharacterized protein</fullName>
    </submittedName>
</protein>
<keyword evidence="2" id="KW-0614">Plasmid</keyword>
<dbReference type="AlphaFoldDB" id="A0A4D8QKW0"/>
<proteinExistence type="predicted"/>
<evidence type="ECO:0000256" key="1">
    <source>
        <dbReference type="SAM" id="MobiDB-lite"/>
    </source>
</evidence>
<dbReference type="Proteomes" id="UP000298596">
    <property type="component" value="Plasmid p7"/>
</dbReference>
<evidence type="ECO:0000313" key="2">
    <source>
        <dbReference type="EMBL" id="QCO07489.1"/>
    </source>
</evidence>
<accession>A0A4D8QKW0</accession>
<dbReference type="EMBL" id="CP032337">
    <property type="protein sequence ID" value="QCO07489.1"/>
    <property type="molecule type" value="Genomic_DNA"/>
</dbReference>
<reference evidence="2 3" key="1">
    <citation type="submission" date="2018-09" db="EMBL/GenBank/DDBJ databases">
        <title>Whole genome based analysis of evolution and adaptive divergence in Indian and Brazilian strains of Azospirillum brasilense.</title>
        <authorList>
            <person name="Singh C."/>
            <person name="Tripathi A.K."/>
        </authorList>
    </citation>
    <scope>NUCLEOTIDE SEQUENCE [LARGE SCALE GENOMIC DNA]</scope>
    <source>
        <strain evidence="2 3">MTCC4036</strain>
        <plasmid evidence="2 3">p7</plasmid>
    </source>
</reference>
<feature type="region of interest" description="Disordered" evidence="1">
    <location>
        <begin position="34"/>
        <end position="53"/>
    </location>
</feature>
<geneLocation type="plasmid" evidence="2 3">
    <name>p7</name>
</geneLocation>
<name>A0A4D8QKW0_AZOBR</name>